<keyword evidence="3" id="KW-1185">Reference proteome</keyword>
<dbReference type="WBParaSite" id="SSLN_0001554501-mRNA-1">
    <property type="protein sequence ID" value="SSLN_0001554501-mRNA-1"/>
    <property type="gene ID" value="SSLN_0001554501"/>
</dbReference>
<dbReference type="EMBL" id="UYSU01039492">
    <property type="protein sequence ID" value="VDM01370.1"/>
    <property type="molecule type" value="Genomic_DNA"/>
</dbReference>
<organism evidence="4">
    <name type="scientific">Schistocephalus solidus</name>
    <name type="common">Tapeworm</name>
    <dbReference type="NCBI Taxonomy" id="70667"/>
    <lineage>
        <taxon>Eukaryota</taxon>
        <taxon>Metazoa</taxon>
        <taxon>Spiralia</taxon>
        <taxon>Lophotrochozoa</taxon>
        <taxon>Platyhelminthes</taxon>
        <taxon>Cestoda</taxon>
        <taxon>Eucestoda</taxon>
        <taxon>Diphyllobothriidea</taxon>
        <taxon>Diphyllobothriidae</taxon>
        <taxon>Schistocephalus</taxon>
    </lineage>
</organism>
<gene>
    <name evidence="2" type="ORF">SSLN_LOCUS14984</name>
</gene>
<dbReference type="OrthoDB" id="5970161at2759"/>
<feature type="compositionally biased region" description="Polar residues" evidence="1">
    <location>
        <begin position="336"/>
        <end position="346"/>
    </location>
</feature>
<feature type="region of interest" description="Disordered" evidence="1">
    <location>
        <begin position="331"/>
        <end position="359"/>
    </location>
</feature>
<evidence type="ECO:0000313" key="4">
    <source>
        <dbReference type="WBParaSite" id="SSLN_0001554501-mRNA-1"/>
    </source>
</evidence>
<reference evidence="4" key="1">
    <citation type="submission" date="2016-06" db="UniProtKB">
        <authorList>
            <consortium name="WormBaseParasite"/>
        </authorList>
    </citation>
    <scope>IDENTIFICATION</scope>
</reference>
<reference evidence="2 3" key="2">
    <citation type="submission" date="2018-11" db="EMBL/GenBank/DDBJ databases">
        <authorList>
            <consortium name="Pathogen Informatics"/>
        </authorList>
    </citation>
    <scope>NUCLEOTIDE SEQUENCE [LARGE SCALE GENOMIC DNA]</scope>
    <source>
        <strain evidence="2 3">NST_G2</strain>
    </source>
</reference>
<protein>
    <submittedName>
        <fullName evidence="4">DOMON domain-containing protein</fullName>
    </submittedName>
</protein>
<evidence type="ECO:0000256" key="1">
    <source>
        <dbReference type="SAM" id="MobiDB-lite"/>
    </source>
</evidence>
<accession>A0A183TET6</accession>
<evidence type="ECO:0000313" key="3">
    <source>
        <dbReference type="Proteomes" id="UP000275846"/>
    </source>
</evidence>
<dbReference type="Proteomes" id="UP000275846">
    <property type="component" value="Unassembled WGS sequence"/>
</dbReference>
<proteinExistence type="predicted"/>
<sequence length="371" mass="40100">MDDGHVFEILRKLSLAPHLLEECCEFCHQPRTAILVDFRWDCVGSWYFTAGNLLHGPDGFWVAVGASSGDDEAVICQTIGIAGRLGYQHVLSISPPDENIVQKLPAPRPRVYPRGLLLRRKSKEGVDQQETVFRTGLQKKEAVIVTATETVGTQHSLPGSVFCPDAGVEVTKDKQLISGGSSVDHWYPAADRADVPRCRSGCQRRHSARRQAVLSLNKAAWTTQTAAELHFGSWFRFSGRTTRVSLDRQRGAVAPTCAGRDSCPGSGRWDEHSFEEPQLIVWYQLEAATGAFTSFGFFPAATPWANVTTGGLNQVRVSGVVCASTPGILTPELPTSPLSKSPTVGATATPPPELPTSPLLKISTVGVTATP</sequence>
<dbReference type="AlphaFoldDB" id="A0A183TET6"/>
<name>A0A183TET6_SCHSO</name>
<evidence type="ECO:0000313" key="2">
    <source>
        <dbReference type="EMBL" id="VDM01370.1"/>
    </source>
</evidence>